<dbReference type="EMBL" id="JADBEK010000001">
    <property type="protein sequence ID" value="MBE1589106.1"/>
    <property type="molecule type" value="Genomic_DNA"/>
</dbReference>
<comment type="caution">
    <text evidence="5">The sequence shown here is derived from an EMBL/GenBank/DDBJ whole genome shotgun (WGS) entry which is preliminary data.</text>
</comment>
<keyword evidence="6" id="KW-1185">Reference proteome</keyword>
<reference evidence="5 6" key="1">
    <citation type="submission" date="2020-10" db="EMBL/GenBank/DDBJ databases">
        <title>Sequencing the genomes of 1000 actinobacteria strains.</title>
        <authorList>
            <person name="Klenk H.-P."/>
        </authorList>
    </citation>
    <scope>NUCLEOTIDE SEQUENCE [LARGE SCALE GENOMIC DNA]</scope>
    <source>
        <strain evidence="5 6">DSM 43173</strain>
    </source>
</reference>
<evidence type="ECO:0000256" key="1">
    <source>
        <dbReference type="ARBA" id="ARBA00004255"/>
    </source>
</evidence>
<keyword evidence="4" id="KW-0472">Membrane</keyword>
<evidence type="ECO:0000256" key="3">
    <source>
        <dbReference type="ARBA" id="ARBA00023121"/>
    </source>
</evidence>
<organism evidence="5 6">
    <name type="scientific">Nonomuraea angiospora</name>
    <dbReference type="NCBI Taxonomy" id="46172"/>
    <lineage>
        <taxon>Bacteria</taxon>
        <taxon>Bacillati</taxon>
        <taxon>Actinomycetota</taxon>
        <taxon>Actinomycetes</taxon>
        <taxon>Streptosporangiales</taxon>
        <taxon>Streptosporangiaceae</taxon>
        <taxon>Nonomuraea</taxon>
    </lineage>
</organism>
<keyword evidence="2" id="KW-0333">Golgi apparatus</keyword>
<evidence type="ECO:0000256" key="2">
    <source>
        <dbReference type="ARBA" id="ARBA00023034"/>
    </source>
</evidence>
<comment type="subcellular location">
    <subcellularLocation>
        <location evidence="1">Golgi apparatus membrane</location>
        <topology evidence="1">Peripheral membrane protein</topology>
        <orientation evidence="1">Cytoplasmic side</orientation>
    </subcellularLocation>
</comment>
<proteinExistence type="predicted"/>
<dbReference type="PANTHER" id="PTHR12704">
    <property type="entry name" value="TRANS-GOLGI PROTEIN GMX33"/>
    <property type="match status" value="1"/>
</dbReference>
<name>A0ABR9M9W6_9ACTN</name>
<gene>
    <name evidence="5" type="ORF">H4W80_007364</name>
</gene>
<dbReference type="PANTHER" id="PTHR12704:SF2">
    <property type="entry name" value="GOLGI PHOSPHOPROTEIN 3 HOMOLOG SAURON"/>
    <property type="match status" value="1"/>
</dbReference>
<evidence type="ECO:0008006" key="7">
    <source>
        <dbReference type="Google" id="ProtNLM"/>
    </source>
</evidence>
<sequence length="218" mass="23026">MTVTIAEELLLLALHDEKGTPLVAGTQLDPALAGALLAELAVNGRLELSDKKVTVTDPSPLGDSELDATLARIAEEGKERKPAWWVQRLQSAKLRRRLLTRLAESGVLTEQRGKVLGVFPTTRWPEASPDVEAAVRDRVAGALAGADPDARTAVLIAIAHAAKLDRKAFPEASRKRVKEIAEGAWTADAVAQTIAAINAVMITTITAATVAATTTTTG</sequence>
<dbReference type="InterPro" id="IPR038261">
    <property type="entry name" value="GPP34-like_sf"/>
</dbReference>
<accession>A0ABR9M9W6</accession>
<dbReference type="RefSeq" id="WP_192789204.1">
    <property type="nucleotide sequence ID" value="NZ_JADBEK010000001.1"/>
</dbReference>
<dbReference type="Pfam" id="PF05719">
    <property type="entry name" value="GPP34"/>
    <property type="match status" value="1"/>
</dbReference>
<evidence type="ECO:0000313" key="6">
    <source>
        <dbReference type="Proteomes" id="UP000633509"/>
    </source>
</evidence>
<keyword evidence="3" id="KW-0446">Lipid-binding</keyword>
<protein>
    <recommendedName>
        <fullName evidence="7">GPP34 family phosphoprotein</fullName>
    </recommendedName>
</protein>
<dbReference type="Proteomes" id="UP000633509">
    <property type="component" value="Unassembled WGS sequence"/>
</dbReference>
<dbReference type="Gene3D" id="1.10.3630.10">
    <property type="entry name" value="yeast vps74-n-term truncation variant domain like"/>
    <property type="match status" value="1"/>
</dbReference>
<dbReference type="InterPro" id="IPR008628">
    <property type="entry name" value="GPP34-like"/>
</dbReference>
<evidence type="ECO:0000256" key="4">
    <source>
        <dbReference type="ARBA" id="ARBA00023136"/>
    </source>
</evidence>
<evidence type="ECO:0000313" key="5">
    <source>
        <dbReference type="EMBL" id="MBE1589106.1"/>
    </source>
</evidence>